<dbReference type="Gene3D" id="1.20.1290.10">
    <property type="entry name" value="AhpD-like"/>
    <property type="match status" value="1"/>
</dbReference>
<accession>A0A150INE3</accession>
<protein>
    <submittedName>
        <fullName evidence="2">Carboxymuconolactone decarboxylase family protein</fullName>
    </submittedName>
</protein>
<sequence>MKYEVFYGKGMGKVKKEYLDIYEVVKNLNEVVYTGKALDYKAQKLIAIGITASRCDETATEKQMRSAMKELKATPEEIVDVLRVVLLLSGMPAFTKGMRILEEITKK</sequence>
<dbReference type="EMBL" id="LNGF01000062">
    <property type="protein sequence ID" value="KYC46539.1"/>
    <property type="molecule type" value="Genomic_DNA"/>
</dbReference>
<dbReference type="EMBL" id="LNJC01000005">
    <property type="protein sequence ID" value="KYC51015.1"/>
    <property type="molecule type" value="Genomic_DNA"/>
</dbReference>
<dbReference type="Proteomes" id="UP000091929">
    <property type="component" value="Unassembled WGS sequence"/>
</dbReference>
<evidence type="ECO:0000259" key="1">
    <source>
        <dbReference type="Pfam" id="PF02627"/>
    </source>
</evidence>
<evidence type="ECO:0000313" key="3">
    <source>
        <dbReference type="EMBL" id="KYC46539.1"/>
    </source>
</evidence>
<dbReference type="InterPro" id="IPR029032">
    <property type="entry name" value="AhpD-like"/>
</dbReference>
<reference evidence="5 6" key="1">
    <citation type="journal article" date="2016" name="ISME J.">
        <title>Chasing the elusive Euryarchaeota class WSA2: genomes reveal a uniquely fastidious methyl-reducing methanogen.</title>
        <authorList>
            <person name="Nobu M.K."/>
            <person name="Narihiro T."/>
            <person name="Kuroda K."/>
            <person name="Mei R."/>
            <person name="Liu W.T."/>
        </authorList>
    </citation>
    <scope>NUCLEOTIDE SEQUENCE [LARGE SCALE GENOMIC DNA]</scope>
    <source>
        <strain evidence="2">B03fssc0709_Meth_Bin005</strain>
        <strain evidence="3">B15fssc0709_Meth_Bin003</strain>
        <strain evidence="4">BMIXfssc0709_Meth_Bin006</strain>
    </source>
</reference>
<dbReference type="Proteomes" id="UP000092403">
    <property type="component" value="Unassembled WGS sequence"/>
</dbReference>
<dbReference type="GO" id="GO:0051920">
    <property type="term" value="F:peroxiredoxin activity"/>
    <property type="evidence" value="ECO:0007669"/>
    <property type="project" value="InterPro"/>
</dbReference>
<accession>A0A150IHU9</accession>
<dbReference type="PATRIC" id="fig|1706438.3.peg.437"/>
<dbReference type="PANTHER" id="PTHR33930">
    <property type="entry name" value="ALKYL HYDROPEROXIDE REDUCTASE AHPD"/>
    <property type="match status" value="1"/>
</dbReference>
<dbReference type="AlphaFoldDB" id="A0A150IHU9"/>
<dbReference type="InterPro" id="IPR003779">
    <property type="entry name" value="CMD-like"/>
</dbReference>
<evidence type="ECO:0000313" key="5">
    <source>
        <dbReference type="Proteomes" id="UP000091929"/>
    </source>
</evidence>
<gene>
    <name evidence="2" type="ORF">APG10_01761</name>
    <name evidence="3" type="ORF">APG11_01845</name>
    <name evidence="4" type="ORF">APG12_00439</name>
</gene>
<dbReference type="PATRIC" id="fig|1706437.3.peg.1852"/>
<dbReference type="Pfam" id="PF02627">
    <property type="entry name" value="CMD"/>
    <property type="match status" value="1"/>
</dbReference>
<dbReference type="SUPFAM" id="SSF69118">
    <property type="entry name" value="AhpD-like"/>
    <property type="match status" value="1"/>
</dbReference>
<evidence type="ECO:0000313" key="2">
    <source>
        <dbReference type="EMBL" id="KYC44405.1"/>
    </source>
</evidence>
<organism evidence="2 6">
    <name type="scientific">Candidatus Methanofastidiosum methylothiophilum</name>
    <dbReference type="NCBI Taxonomy" id="1705564"/>
    <lineage>
        <taxon>Archaea</taxon>
        <taxon>Methanobacteriati</taxon>
        <taxon>Methanobacteriota</taxon>
        <taxon>Stenosarchaea group</taxon>
        <taxon>Candidatus Methanofastidiosia</taxon>
        <taxon>Candidatus Methanofastidiosales</taxon>
        <taxon>Candidatus Methanofastidiosaceae</taxon>
        <taxon>Candidatus Methanofastidiosum</taxon>
    </lineage>
</organism>
<dbReference type="PATRIC" id="fig|1706436.3.peg.1779"/>
<name>A0A150IHU9_9EURY</name>
<accession>A0A150J1R4</accession>
<dbReference type="PANTHER" id="PTHR33930:SF2">
    <property type="entry name" value="BLR3452 PROTEIN"/>
    <property type="match status" value="1"/>
</dbReference>
<evidence type="ECO:0000313" key="4">
    <source>
        <dbReference type="EMBL" id="KYC51015.1"/>
    </source>
</evidence>
<comment type="caution">
    <text evidence="2">The sequence shown here is derived from an EMBL/GenBank/DDBJ whole genome shotgun (WGS) entry which is preliminary data.</text>
</comment>
<dbReference type="Proteomes" id="UP000092401">
    <property type="component" value="Unassembled WGS sequence"/>
</dbReference>
<evidence type="ECO:0000313" key="6">
    <source>
        <dbReference type="Proteomes" id="UP000092401"/>
    </source>
</evidence>
<dbReference type="EMBL" id="LNGE01000070">
    <property type="protein sequence ID" value="KYC44405.1"/>
    <property type="molecule type" value="Genomic_DNA"/>
</dbReference>
<proteinExistence type="predicted"/>
<feature type="domain" description="Carboxymuconolactone decarboxylase-like" evidence="1">
    <location>
        <begin position="21"/>
        <end position="103"/>
    </location>
</feature>